<dbReference type="RefSeq" id="WP_377393958.1">
    <property type="nucleotide sequence ID" value="NZ_JBHSAN010000047.1"/>
</dbReference>
<keyword evidence="3" id="KW-1185">Reference proteome</keyword>
<protein>
    <recommendedName>
        <fullName evidence="4">DUF4272 domain-containing protein</fullName>
    </recommendedName>
</protein>
<dbReference type="EMBL" id="JBHUOF010000015">
    <property type="protein sequence ID" value="MFD2800370.1"/>
    <property type="molecule type" value="Genomic_DNA"/>
</dbReference>
<sequence>MEYQLSAELTTPANSPDLDALQQVGVVALLDSRLSRLAAIEGPDGVEITPVEHSVHAHLGGANVSWLLDAPALVFAEDATRSVLEQLLDETELLEGWQVKHCAVTATDDQLESALAAEAEPDGLEEPGPEAQIELVERRQRLLDAAEYLRAFDLAAFGHTDGGDVTEEEARYVAGALVHGVEMVTDELFSDIQLLEDEDATADEADALWVLDELPQQFAHHYTALFAKQFLVTTAILGHRLTQPDWTQPLCVAEALALHIVKSRAELELDLAEVMSEDRAAEILAIFDDHAFADGDHEALYEDDEASEDVDVNSWFRPNPDVTDAPGLHPYLTDEELPLD</sequence>
<gene>
    <name evidence="2" type="ORF">ACFS2C_13285</name>
</gene>
<proteinExistence type="predicted"/>
<reference evidence="3" key="1">
    <citation type="journal article" date="2019" name="Int. J. Syst. Evol. Microbiol.">
        <title>The Global Catalogue of Microorganisms (GCM) 10K type strain sequencing project: providing services to taxonomists for standard genome sequencing and annotation.</title>
        <authorList>
            <consortium name="The Broad Institute Genomics Platform"/>
            <consortium name="The Broad Institute Genome Sequencing Center for Infectious Disease"/>
            <person name="Wu L."/>
            <person name="Ma J."/>
        </authorList>
    </citation>
    <scope>NUCLEOTIDE SEQUENCE [LARGE SCALE GENOMIC DNA]</scope>
    <source>
        <strain evidence="3">IBRC-M 10906</strain>
    </source>
</reference>
<name>A0ABW5WA08_9PSEU</name>
<evidence type="ECO:0000313" key="2">
    <source>
        <dbReference type="EMBL" id="MFD2800370.1"/>
    </source>
</evidence>
<accession>A0ABW5WA08</accession>
<dbReference type="Proteomes" id="UP001597478">
    <property type="component" value="Unassembled WGS sequence"/>
</dbReference>
<evidence type="ECO:0000256" key="1">
    <source>
        <dbReference type="SAM" id="MobiDB-lite"/>
    </source>
</evidence>
<evidence type="ECO:0008006" key="4">
    <source>
        <dbReference type="Google" id="ProtNLM"/>
    </source>
</evidence>
<evidence type="ECO:0000313" key="3">
    <source>
        <dbReference type="Proteomes" id="UP001597478"/>
    </source>
</evidence>
<feature type="region of interest" description="Disordered" evidence="1">
    <location>
        <begin position="312"/>
        <end position="340"/>
    </location>
</feature>
<comment type="caution">
    <text evidence="2">The sequence shown here is derived from an EMBL/GenBank/DDBJ whole genome shotgun (WGS) entry which is preliminary data.</text>
</comment>
<organism evidence="2 3">
    <name type="scientific">Prauserella oleivorans</name>
    <dbReference type="NCBI Taxonomy" id="1478153"/>
    <lineage>
        <taxon>Bacteria</taxon>
        <taxon>Bacillati</taxon>
        <taxon>Actinomycetota</taxon>
        <taxon>Actinomycetes</taxon>
        <taxon>Pseudonocardiales</taxon>
        <taxon>Pseudonocardiaceae</taxon>
        <taxon>Prauserella</taxon>
    </lineage>
</organism>